<dbReference type="OrthoDB" id="509850at2"/>
<protein>
    <submittedName>
        <fullName evidence="2">Uncharacterized protein</fullName>
    </submittedName>
</protein>
<dbReference type="AlphaFoldDB" id="A0A433UFS3"/>
<reference evidence="2 3" key="1">
    <citation type="journal article" date="2019" name="Genome Biol. Evol.">
        <title>Day and night: Metabolic profiles and evolutionary relationships of six axenic non-marine cyanobacteria.</title>
        <authorList>
            <person name="Will S.E."/>
            <person name="Henke P."/>
            <person name="Boedeker C."/>
            <person name="Huang S."/>
            <person name="Brinkmann H."/>
            <person name="Rohde M."/>
            <person name="Jarek M."/>
            <person name="Friedl T."/>
            <person name="Seufert S."/>
            <person name="Schumacher M."/>
            <person name="Overmann J."/>
            <person name="Neumann-Schaal M."/>
            <person name="Petersen J."/>
        </authorList>
    </citation>
    <scope>NUCLEOTIDE SEQUENCE [LARGE SCALE GENOMIC DNA]</scope>
    <source>
        <strain evidence="2 3">SAG 1403-4b</strain>
    </source>
</reference>
<keyword evidence="1" id="KW-0472">Membrane</keyword>
<evidence type="ECO:0000313" key="2">
    <source>
        <dbReference type="EMBL" id="RUS92639.1"/>
    </source>
</evidence>
<accession>A0A433UFS3</accession>
<keyword evidence="3" id="KW-1185">Reference proteome</keyword>
<evidence type="ECO:0000256" key="1">
    <source>
        <dbReference type="SAM" id="Phobius"/>
    </source>
</evidence>
<feature type="transmembrane region" description="Helical" evidence="1">
    <location>
        <begin position="186"/>
        <end position="207"/>
    </location>
</feature>
<name>A0A433UFS3_ANAVA</name>
<organism evidence="2 3">
    <name type="scientific">Trichormus variabilis SAG 1403-4b</name>
    <dbReference type="NCBI Taxonomy" id="447716"/>
    <lineage>
        <taxon>Bacteria</taxon>
        <taxon>Bacillati</taxon>
        <taxon>Cyanobacteriota</taxon>
        <taxon>Cyanophyceae</taxon>
        <taxon>Nostocales</taxon>
        <taxon>Nostocaceae</taxon>
        <taxon>Trichormus</taxon>
    </lineage>
</organism>
<keyword evidence="1" id="KW-1133">Transmembrane helix</keyword>
<keyword evidence="1" id="KW-0812">Transmembrane</keyword>
<dbReference type="Proteomes" id="UP000276103">
    <property type="component" value="Unassembled WGS sequence"/>
</dbReference>
<dbReference type="RefSeq" id="WP_127056692.1">
    <property type="nucleotide sequence ID" value="NZ_RSCM01000025.1"/>
</dbReference>
<sequence length="213" mass="23037">MSLQTSRGKLSVSTTPRRRKTNYVLPVFLLVILLTSVSTVSAHKVQIAADVGGTLHIEPNDNPRAGEPTQAWFALTRKGGKVLPLKECDCQLAVYAEPYTPGEPALLEPALQPVQAERYEGIPGAEITFPKPGAYELTLTGKPATEGSFRPFDLKFQITVAAGKAVETPQAVENITNQQQGGTIGFIQPIIVIAIILLSIGIVFFLMQALRKE</sequence>
<evidence type="ECO:0000313" key="3">
    <source>
        <dbReference type="Proteomes" id="UP000276103"/>
    </source>
</evidence>
<comment type="caution">
    <text evidence="2">The sequence shown here is derived from an EMBL/GenBank/DDBJ whole genome shotgun (WGS) entry which is preliminary data.</text>
</comment>
<dbReference type="EMBL" id="RSCM01000025">
    <property type="protein sequence ID" value="RUS92639.1"/>
    <property type="molecule type" value="Genomic_DNA"/>
</dbReference>
<gene>
    <name evidence="2" type="ORF">DSM107003_49110</name>
</gene>
<proteinExistence type="predicted"/>